<name>A0A4Y7KJK5_PAPSO</name>
<dbReference type="GO" id="GO:0016020">
    <property type="term" value="C:membrane"/>
    <property type="evidence" value="ECO:0007669"/>
    <property type="project" value="UniProtKB-SubCell"/>
</dbReference>
<keyword evidence="8" id="KW-1185">Reference proteome</keyword>
<gene>
    <name evidence="7" type="ORF">C5167_048013</name>
</gene>
<dbReference type="OMA" id="TVAFWTI"/>
<feature type="transmembrane region" description="Helical" evidence="6">
    <location>
        <begin position="137"/>
        <end position="154"/>
    </location>
</feature>
<feature type="transmembrane region" description="Helical" evidence="6">
    <location>
        <begin position="174"/>
        <end position="191"/>
    </location>
</feature>
<feature type="transmembrane region" description="Helical" evidence="6">
    <location>
        <begin position="203"/>
        <end position="224"/>
    </location>
</feature>
<dbReference type="GO" id="GO:0042910">
    <property type="term" value="F:xenobiotic transmembrane transporter activity"/>
    <property type="evidence" value="ECO:0007669"/>
    <property type="project" value="InterPro"/>
</dbReference>
<feature type="transmembrane region" description="Helical" evidence="6">
    <location>
        <begin position="396"/>
        <end position="419"/>
    </location>
</feature>
<dbReference type="GO" id="GO:0015297">
    <property type="term" value="F:antiporter activity"/>
    <property type="evidence" value="ECO:0007669"/>
    <property type="project" value="InterPro"/>
</dbReference>
<evidence type="ECO:0000256" key="3">
    <source>
        <dbReference type="ARBA" id="ARBA00022692"/>
    </source>
</evidence>
<dbReference type="AlphaFoldDB" id="A0A4Y7KJK5"/>
<dbReference type="Gramene" id="RZC72530">
    <property type="protein sequence ID" value="RZC72530"/>
    <property type="gene ID" value="C5167_048013"/>
</dbReference>
<dbReference type="OrthoDB" id="2126698at2759"/>
<evidence type="ECO:0000256" key="6">
    <source>
        <dbReference type="RuleBase" id="RU004914"/>
    </source>
</evidence>
<sequence>MENCESGDVGDGRREEMKVPLLKEYSSSKAIQLKNDCNQIQGGLRRRVWIESKKLWHIVGPTIFTRIASYSLNIITQSFAGRLGNLELASISLSITVILGFNFGLLLGMASALETLCGQAYGAKQYRMLGIYLQRSWVVLFLCAVLLLPVYIFTSPILKLLGQPDDLAEQSGLVTIWLIPVHFAFAFQLPLQRYLQCQHKTPITAYVSWFFLAFHIFVNWLFIYKLGFGIIGAAVTMNISWWIIVLVLFWYVVCGGCPETWTGFSTEAFSGLWEFFKLSAASGVMLCLENWYYRILVLMTGNLNNASIAVSALAVCMSINAWEMSIPFAFFAATGVRVANELGAGNGKAAKFASIVSATTSLIVGLCICALILIFHGKLATIFTSSNSVIEEVDRLAVLLAITIFLNSIQPVLSGVVVCSGWQASVAYINIGCYYIVGLPLGAVLGWVFHLGVQGIWSGMIGGTAIQTLILVIITIRCDWDMQAEKASLRMTAKK</sequence>
<comment type="similarity">
    <text evidence="2 6">Belongs to the multi antimicrobial extrusion (MATE) (TC 2.A.66.1) family.</text>
</comment>
<organism evidence="7 8">
    <name type="scientific">Papaver somniferum</name>
    <name type="common">Opium poppy</name>
    <dbReference type="NCBI Taxonomy" id="3469"/>
    <lineage>
        <taxon>Eukaryota</taxon>
        <taxon>Viridiplantae</taxon>
        <taxon>Streptophyta</taxon>
        <taxon>Embryophyta</taxon>
        <taxon>Tracheophyta</taxon>
        <taxon>Spermatophyta</taxon>
        <taxon>Magnoliopsida</taxon>
        <taxon>Ranunculales</taxon>
        <taxon>Papaveraceae</taxon>
        <taxon>Papaveroideae</taxon>
        <taxon>Papaver</taxon>
    </lineage>
</organism>
<dbReference type="Proteomes" id="UP000316621">
    <property type="component" value="Chromosome 8"/>
</dbReference>
<evidence type="ECO:0000256" key="5">
    <source>
        <dbReference type="ARBA" id="ARBA00023136"/>
    </source>
</evidence>
<feature type="transmembrane region" description="Helical" evidence="6">
    <location>
        <begin position="55"/>
        <end position="76"/>
    </location>
</feature>
<comment type="subcellular location">
    <subcellularLocation>
        <location evidence="1">Membrane</location>
        <topology evidence="1">Multi-pass membrane protein</topology>
    </subcellularLocation>
</comment>
<feature type="transmembrane region" description="Helical" evidence="6">
    <location>
        <begin position="88"/>
        <end position="116"/>
    </location>
</feature>
<dbReference type="InterPro" id="IPR002528">
    <property type="entry name" value="MATE_fam"/>
</dbReference>
<feature type="transmembrane region" description="Helical" evidence="6">
    <location>
        <begin position="230"/>
        <end position="254"/>
    </location>
</feature>
<dbReference type="InterPro" id="IPR045069">
    <property type="entry name" value="MATE_euk"/>
</dbReference>
<evidence type="ECO:0000313" key="7">
    <source>
        <dbReference type="EMBL" id="RZC72530.1"/>
    </source>
</evidence>
<feature type="transmembrane region" description="Helical" evidence="6">
    <location>
        <begin position="426"/>
        <end position="449"/>
    </location>
</feature>
<feature type="transmembrane region" description="Helical" evidence="6">
    <location>
        <begin position="455"/>
        <end position="476"/>
    </location>
</feature>
<feature type="transmembrane region" description="Helical" evidence="6">
    <location>
        <begin position="308"/>
        <end position="331"/>
    </location>
</feature>
<evidence type="ECO:0000256" key="1">
    <source>
        <dbReference type="ARBA" id="ARBA00004141"/>
    </source>
</evidence>
<feature type="transmembrane region" description="Helical" evidence="6">
    <location>
        <begin position="275"/>
        <end position="293"/>
    </location>
</feature>
<evidence type="ECO:0000256" key="4">
    <source>
        <dbReference type="ARBA" id="ARBA00022989"/>
    </source>
</evidence>
<dbReference type="EMBL" id="CM010722">
    <property type="protein sequence ID" value="RZC72530.1"/>
    <property type="molecule type" value="Genomic_DNA"/>
</dbReference>
<keyword evidence="5 6" id="KW-0472">Membrane</keyword>
<dbReference type="GO" id="GO:1990961">
    <property type="term" value="P:xenobiotic detoxification by transmembrane export across the plasma membrane"/>
    <property type="evidence" value="ECO:0007669"/>
    <property type="project" value="InterPro"/>
</dbReference>
<dbReference type="STRING" id="3469.A0A4Y7KJK5"/>
<keyword evidence="4 6" id="KW-1133">Transmembrane helix</keyword>
<dbReference type="Pfam" id="PF01554">
    <property type="entry name" value="MatE"/>
    <property type="match status" value="2"/>
</dbReference>
<evidence type="ECO:0000256" key="2">
    <source>
        <dbReference type="ARBA" id="ARBA00010199"/>
    </source>
</evidence>
<reference evidence="7 8" key="1">
    <citation type="journal article" date="2018" name="Science">
        <title>The opium poppy genome and morphinan production.</title>
        <authorList>
            <person name="Guo L."/>
            <person name="Winzer T."/>
            <person name="Yang X."/>
            <person name="Li Y."/>
            <person name="Ning Z."/>
            <person name="He Z."/>
            <person name="Teodor R."/>
            <person name="Lu Y."/>
            <person name="Bowser T.A."/>
            <person name="Graham I.A."/>
            <person name="Ye K."/>
        </authorList>
    </citation>
    <scope>NUCLEOTIDE SEQUENCE [LARGE SCALE GENOMIC DNA]</scope>
    <source>
        <strain evidence="8">cv. HN1</strain>
        <tissue evidence="7">Leaves</tissue>
    </source>
</reference>
<accession>A0A4Y7KJK5</accession>
<feature type="transmembrane region" description="Helical" evidence="6">
    <location>
        <begin position="352"/>
        <end position="376"/>
    </location>
</feature>
<dbReference type="NCBIfam" id="TIGR00797">
    <property type="entry name" value="matE"/>
    <property type="match status" value="1"/>
</dbReference>
<protein>
    <recommendedName>
        <fullName evidence="6">Protein DETOXIFICATION</fullName>
    </recommendedName>
    <alternativeName>
        <fullName evidence="6">Multidrug and toxic compound extrusion protein</fullName>
    </alternativeName>
</protein>
<evidence type="ECO:0000313" key="8">
    <source>
        <dbReference type="Proteomes" id="UP000316621"/>
    </source>
</evidence>
<keyword evidence="3 6" id="KW-0812">Transmembrane</keyword>
<dbReference type="CDD" id="cd13132">
    <property type="entry name" value="MATE_eukaryotic"/>
    <property type="match status" value="1"/>
</dbReference>
<dbReference type="PANTHER" id="PTHR11206">
    <property type="entry name" value="MULTIDRUG RESISTANCE PROTEIN"/>
    <property type="match status" value="1"/>
</dbReference>
<proteinExistence type="inferred from homology"/>